<accession>A0ABV8B8D8</accession>
<dbReference type="SUPFAM" id="SSF52540">
    <property type="entry name" value="P-loop containing nucleoside triphosphate hydrolases"/>
    <property type="match status" value="1"/>
</dbReference>
<name>A0ABV8B8D8_9BACI</name>
<dbReference type="InterPro" id="IPR053259">
    <property type="entry name" value="Golvesin-related_Golgi"/>
</dbReference>
<protein>
    <submittedName>
        <fullName evidence="1">Sulfotransferase family 2 domain-containing protein</fullName>
    </submittedName>
</protein>
<comment type="caution">
    <text evidence="1">The sequence shown here is derived from an EMBL/GenBank/DDBJ whole genome shotgun (WGS) entry which is preliminary data.</text>
</comment>
<dbReference type="EMBL" id="JBHRZT010000073">
    <property type="protein sequence ID" value="MFC3886616.1"/>
    <property type="molecule type" value="Genomic_DNA"/>
</dbReference>
<keyword evidence="2" id="KW-1185">Reference proteome</keyword>
<dbReference type="InterPro" id="IPR005331">
    <property type="entry name" value="Sulfotransferase"/>
</dbReference>
<dbReference type="Gene3D" id="3.40.50.300">
    <property type="entry name" value="P-loop containing nucleotide triphosphate hydrolases"/>
    <property type="match status" value="1"/>
</dbReference>
<sequence length="232" mass="27287">MNKKKIAIFVHIPKTAGSTLRSILKKQYDSNEICFGNKEEMILKLNDLSEEELEQIKCINGHILFGIHEHLSNRPYVYYTMLRDPVEHVISEYYYILREPHNMAHDKVKNMSFEEFITADEFKGRTSNRQTCFISGGRKKDLSIAKENLSNYFSVVGITEMFDESVFLIGQELGWKDISYKKRKNVTKNRPMRDEFPKHVIETIKKNNELDIELYNFGKHLLEKKIQNLSSK</sequence>
<dbReference type="RefSeq" id="WP_377919032.1">
    <property type="nucleotide sequence ID" value="NZ_JBHRZT010000073.1"/>
</dbReference>
<reference evidence="2" key="1">
    <citation type="journal article" date="2019" name="Int. J. Syst. Evol. Microbiol.">
        <title>The Global Catalogue of Microorganisms (GCM) 10K type strain sequencing project: providing services to taxonomists for standard genome sequencing and annotation.</title>
        <authorList>
            <consortium name="The Broad Institute Genomics Platform"/>
            <consortium name="The Broad Institute Genome Sequencing Center for Infectious Disease"/>
            <person name="Wu L."/>
            <person name="Ma J."/>
        </authorList>
    </citation>
    <scope>NUCLEOTIDE SEQUENCE [LARGE SCALE GENOMIC DNA]</scope>
    <source>
        <strain evidence="2">CCUG 61889</strain>
    </source>
</reference>
<proteinExistence type="predicted"/>
<evidence type="ECO:0000313" key="2">
    <source>
        <dbReference type="Proteomes" id="UP001595752"/>
    </source>
</evidence>
<evidence type="ECO:0000313" key="1">
    <source>
        <dbReference type="EMBL" id="MFC3886616.1"/>
    </source>
</evidence>
<dbReference type="Proteomes" id="UP001595752">
    <property type="component" value="Unassembled WGS sequence"/>
</dbReference>
<organism evidence="1 2">
    <name type="scientific">Bacillus songklensis</name>
    <dbReference type="NCBI Taxonomy" id="1069116"/>
    <lineage>
        <taxon>Bacteria</taxon>
        <taxon>Bacillati</taxon>
        <taxon>Bacillota</taxon>
        <taxon>Bacilli</taxon>
        <taxon>Bacillales</taxon>
        <taxon>Bacillaceae</taxon>
        <taxon>Bacillus</taxon>
    </lineage>
</organism>
<dbReference type="Pfam" id="PF03567">
    <property type="entry name" value="Sulfotransfer_2"/>
    <property type="match status" value="1"/>
</dbReference>
<dbReference type="InterPro" id="IPR027417">
    <property type="entry name" value="P-loop_NTPase"/>
</dbReference>
<gene>
    <name evidence="1" type="ORF">ACFOU2_25220</name>
</gene>
<dbReference type="PANTHER" id="PTHR32301">
    <property type="entry name" value="COUNTIN RECEPTOR CNR3-RELATED"/>
    <property type="match status" value="1"/>
</dbReference>
<dbReference type="PANTHER" id="PTHR32301:SF6">
    <property type="entry name" value="GOLVESIN-RELATED"/>
    <property type="match status" value="1"/>
</dbReference>